<feature type="compositionally biased region" description="Polar residues" evidence="1">
    <location>
        <begin position="19"/>
        <end position="29"/>
    </location>
</feature>
<reference evidence="2" key="1">
    <citation type="submission" date="2022-07" db="EMBL/GenBank/DDBJ databases">
        <title>Genome analysis of Parmales, a sister group of diatoms, reveals the evolutionary specialization of diatoms from phago-mixotrophs to photoautotrophs.</title>
        <authorList>
            <person name="Ban H."/>
            <person name="Sato S."/>
            <person name="Yoshikawa S."/>
            <person name="Kazumasa Y."/>
            <person name="Nakamura Y."/>
            <person name="Ichinomiya M."/>
            <person name="Saitoh K."/>
            <person name="Sato N."/>
            <person name="Blanc-Mathieu R."/>
            <person name="Endo H."/>
            <person name="Kuwata A."/>
            <person name="Ogata H."/>
        </authorList>
    </citation>
    <scope>NUCLEOTIDE SEQUENCE</scope>
</reference>
<sequence length="58" mass="6260">VATSGGSTPPTNNRKKAPSEQQPSTNRSAPNAWEGLEDFESFSTTASLRSPLRILQRS</sequence>
<feature type="non-terminal residue" evidence="2">
    <location>
        <position position="1"/>
    </location>
</feature>
<dbReference type="Proteomes" id="UP001165082">
    <property type="component" value="Unassembled WGS sequence"/>
</dbReference>
<accession>A0A9W6ZN55</accession>
<keyword evidence="3" id="KW-1185">Reference proteome</keyword>
<organism evidence="2 3">
    <name type="scientific">Triparma retinervis</name>
    <dbReference type="NCBI Taxonomy" id="2557542"/>
    <lineage>
        <taxon>Eukaryota</taxon>
        <taxon>Sar</taxon>
        <taxon>Stramenopiles</taxon>
        <taxon>Ochrophyta</taxon>
        <taxon>Bolidophyceae</taxon>
        <taxon>Parmales</taxon>
        <taxon>Triparmaceae</taxon>
        <taxon>Triparma</taxon>
    </lineage>
</organism>
<evidence type="ECO:0000313" key="3">
    <source>
        <dbReference type="Proteomes" id="UP001165082"/>
    </source>
</evidence>
<gene>
    <name evidence="2" type="ORF">TrRE_jg7309</name>
</gene>
<dbReference type="AlphaFoldDB" id="A0A9W6ZN55"/>
<comment type="caution">
    <text evidence="2">The sequence shown here is derived from an EMBL/GenBank/DDBJ whole genome shotgun (WGS) entry which is preliminary data.</text>
</comment>
<feature type="compositionally biased region" description="Polar residues" evidence="1">
    <location>
        <begin position="1"/>
        <end position="12"/>
    </location>
</feature>
<dbReference type="EMBL" id="BRXZ01003583">
    <property type="protein sequence ID" value="GMH57719.1"/>
    <property type="molecule type" value="Genomic_DNA"/>
</dbReference>
<protein>
    <submittedName>
        <fullName evidence="2">Uncharacterized protein</fullName>
    </submittedName>
</protein>
<dbReference type="OrthoDB" id="201696at2759"/>
<proteinExistence type="predicted"/>
<evidence type="ECO:0000256" key="1">
    <source>
        <dbReference type="SAM" id="MobiDB-lite"/>
    </source>
</evidence>
<name>A0A9W6ZN55_9STRA</name>
<evidence type="ECO:0000313" key="2">
    <source>
        <dbReference type="EMBL" id="GMH57719.1"/>
    </source>
</evidence>
<feature type="region of interest" description="Disordered" evidence="1">
    <location>
        <begin position="1"/>
        <end position="35"/>
    </location>
</feature>